<keyword evidence="6" id="KW-0269">Exonuclease</keyword>
<feature type="binding site" evidence="10">
    <location>
        <position position="371"/>
    </location>
    <ligand>
        <name>substrate</name>
    </ligand>
</feature>
<dbReference type="GO" id="GO:0017005">
    <property type="term" value="F:3'-tyrosyl-DNA phosphodiesterase activity"/>
    <property type="evidence" value="ECO:0007669"/>
    <property type="project" value="TreeGrafter"/>
</dbReference>
<evidence type="ECO:0000313" key="13">
    <source>
        <dbReference type="Proteomes" id="UP000095282"/>
    </source>
</evidence>
<dbReference type="GO" id="GO:0003697">
    <property type="term" value="F:single-stranded DNA binding"/>
    <property type="evidence" value="ECO:0007669"/>
    <property type="project" value="TreeGrafter"/>
</dbReference>
<feature type="binding site" evidence="10">
    <location>
        <position position="145"/>
    </location>
    <ligand>
        <name>substrate</name>
    </ligand>
</feature>
<proteinExistence type="inferred from homology"/>
<keyword evidence="7" id="KW-0234">DNA repair</keyword>
<evidence type="ECO:0000256" key="4">
    <source>
        <dbReference type="ARBA" id="ARBA00022763"/>
    </source>
</evidence>
<protein>
    <submittedName>
        <fullName evidence="14">Tyrosyl-DNA phosphodiesterase 1</fullName>
    </submittedName>
</protein>
<feature type="site" description="Interaction with DNA" evidence="11">
    <location>
        <position position="392"/>
    </location>
</feature>
<dbReference type="GO" id="GO:0006281">
    <property type="term" value="P:DNA repair"/>
    <property type="evidence" value="ECO:0007669"/>
    <property type="project" value="UniProtKB-KW"/>
</dbReference>
<feature type="active site" description="Proton donor/acceptor" evidence="9">
    <location>
        <position position="369"/>
    </location>
</feature>
<evidence type="ECO:0000256" key="1">
    <source>
        <dbReference type="ARBA" id="ARBA00004123"/>
    </source>
</evidence>
<evidence type="ECO:0000256" key="2">
    <source>
        <dbReference type="ARBA" id="ARBA00010205"/>
    </source>
</evidence>
<sequence>MKRASSGSINDGPGPSKRPDLVTIEDDEVQEAPQPPLTPILQQGKIYYTPIGGISVPVQESLKVDTLSFNEIISLIRPVRSIHFVFMIDFDFFINSFPESLRSQPITIAIGRPDCPELEKECAAYPNITVVPVVLGISFGCHHTKMMILEDEQRKVHFVLTTANMIPGDWEFKTQQIYYAFGEKKGDLESVKKSPFQADLIEYVALYKHPVQEWRDLIEHTDFSSVSDRLIFSTPGYHDESRLDRYGHRRLSRILGERFPVDPGYIQEDRYTFVTQCSSIGSLGKTPGEWFRGEFTRSLHAGIPPANGLSSKVYLIYPCEEDVRTSCQGYGAAGSFPYKRSVHLRQPWLKSSMCKWRSKTRDRTQAAPHCKSYVKFDKRVPQWQLVTSANVSKAAWGMEKPYRNRTQLFIRSWEMGVLITDPSRFNIPFDYPLVPYGDADEPFFSDVKHLKPDAFNQIIEL</sequence>
<dbReference type="GO" id="GO:0005634">
    <property type="term" value="C:nucleus"/>
    <property type="evidence" value="ECO:0007669"/>
    <property type="project" value="UniProtKB-SubCell"/>
</dbReference>
<accession>A0A1I7TQE0</accession>
<dbReference type="Gene3D" id="3.30.870.10">
    <property type="entry name" value="Endonuclease Chain A"/>
    <property type="match status" value="2"/>
</dbReference>
<dbReference type="SUPFAM" id="SSF56024">
    <property type="entry name" value="Phospholipase D/nuclease"/>
    <property type="match status" value="2"/>
</dbReference>
<dbReference type="PANTHER" id="PTHR12415">
    <property type="entry name" value="TYROSYL-DNA PHOSPHODIESTERASE 1"/>
    <property type="match status" value="1"/>
</dbReference>
<dbReference type="STRING" id="1561998.A0A1I7TQE0"/>
<dbReference type="GO" id="GO:0003690">
    <property type="term" value="F:double-stranded DNA binding"/>
    <property type="evidence" value="ECO:0007669"/>
    <property type="project" value="TreeGrafter"/>
</dbReference>
<keyword evidence="13" id="KW-1185">Reference proteome</keyword>
<evidence type="ECO:0000256" key="5">
    <source>
        <dbReference type="ARBA" id="ARBA00022801"/>
    </source>
</evidence>
<evidence type="ECO:0000256" key="8">
    <source>
        <dbReference type="ARBA" id="ARBA00023242"/>
    </source>
</evidence>
<organism evidence="13 14">
    <name type="scientific">Caenorhabditis tropicalis</name>
    <dbReference type="NCBI Taxonomy" id="1561998"/>
    <lineage>
        <taxon>Eukaryota</taxon>
        <taxon>Metazoa</taxon>
        <taxon>Ecdysozoa</taxon>
        <taxon>Nematoda</taxon>
        <taxon>Chromadorea</taxon>
        <taxon>Rhabditida</taxon>
        <taxon>Rhabditina</taxon>
        <taxon>Rhabditomorpha</taxon>
        <taxon>Rhabditoidea</taxon>
        <taxon>Rhabditidae</taxon>
        <taxon>Peloderinae</taxon>
        <taxon>Caenorhabditis</taxon>
    </lineage>
</organism>
<evidence type="ECO:0000256" key="6">
    <source>
        <dbReference type="ARBA" id="ARBA00022839"/>
    </source>
</evidence>
<evidence type="ECO:0000256" key="7">
    <source>
        <dbReference type="ARBA" id="ARBA00023204"/>
    </source>
</evidence>
<evidence type="ECO:0000256" key="10">
    <source>
        <dbReference type="PIRSR" id="PIRSR610347-2"/>
    </source>
</evidence>
<reference evidence="14" key="1">
    <citation type="submission" date="2016-11" db="UniProtKB">
        <authorList>
            <consortium name="WormBaseParasite"/>
        </authorList>
    </citation>
    <scope>IDENTIFICATION</scope>
</reference>
<keyword evidence="5" id="KW-0378">Hydrolase</keyword>
<keyword evidence="8" id="KW-0539">Nucleus</keyword>
<evidence type="ECO:0000256" key="11">
    <source>
        <dbReference type="PIRSR" id="PIRSR610347-3"/>
    </source>
</evidence>
<dbReference type="eggNOG" id="KOG2031">
    <property type="taxonomic scope" value="Eukaryota"/>
</dbReference>
<dbReference type="Proteomes" id="UP000095282">
    <property type="component" value="Unplaced"/>
</dbReference>
<dbReference type="Pfam" id="PF06087">
    <property type="entry name" value="Tyr-DNA_phospho"/>
    <property type="match status" value="1"/>
</dbReference>
<comment type="subcellular location">
    <subcellularLocation>
        <location evidence="1">Nucleus</location>
    </subcellularLocation>
</comment>
<evidence type="ECO:0000256" key="12">
    <source>
        <dbReference type="SAM" id="MobiDB-lite"/>
    </source>
</evidence>
<dbReference type="WBParaSite" id="Csp11.Scaffold629.g10734.t1">
    <property type="protein sequence ID" value="Csp11.Scaffold629.g10734.t1"/>
    <property type="gene ID" value="Csp11.Scaffold629.g10734"/>
</dbReference>
<dbReference type="InterPro" id="IPR010347">
    <property type="entry name" value="Tdp1"/>
</dbReference>
<dbReference type="GO" id="GO:0004527">
    <property type="term" value="F:exonuclease activity"/>
    <property type="evidence" value="ECO:0007669"/>
    <property type="project" value="UniProtKB-KW"/>
</dbReference>
<name>A0A1I7TQE0_9PELO</name>
<feature type="active site" description="Nucleophile" evidence="9">
    <location>
        <position position="143"/>
    </location>
</feature>
<dbReference type="PANTHER" id="PTHR12415:SF0">
    <property type="entry name" value="TYROSYL-DNA PHOSPHODIESTERASE 1"/>
    <property type="match status" value="1"/>
</dbReference>
<evidence type="ECO:0000256" key="3">
    <source>
        <dbReference type="ARBA" id="ARBA00022722"/>
    </source>
</evidence>
<feature type="region of interest" description="Disordered" evidence="12">
    <location>
        <begin position="1"/>
        <end position="35"/>
    </location>
</feature>
<keyword evidence="3" id="KW-0540">Nuclease</keyword>
<keyword evidence="4" id="KW-0227">DNA damage</keyword>
<evidence type="ECO:0000313" key="14">
    <source>
        <dbReference type="WBParaSite" id="Csp11.Scaffold629.g10734.t1"/>
    </source>
</evidence>
<evidence type="ECO:0000256" key="9">
    <source>
        <dbReference type="PIRSR" id="PIRSR610347-1"/>
    </source>
</evidence>
<dbReference type="AlphaFoldDB" id="A0A1I7TQE0"/>
<comment type="similarity">
    <text evidence="2">Belongs to the tyrosyl-DNA phosphodiesterase family.</text>
</comment>